<dbReference type="PRINTS" id="PR00019">
    <property type="entry name" value="LEURICHRPT"/>
</dbReference>
<evidence type="ECO:0000259" key="13">
    <source>
        <dbReference type="Pfam" id="PF23598"/>
    </source>
</evidence>
<dbReference type="Gene3D" id="3.80.10.10">
    <property type="entry name" value="Ribonuclease Inhibitor"/>
    <property type="match status" value="5"/>
</dbReference>
<dbReference type="InterPro" id="IPR013210">
    <property type="entry name" value="LRR_N_plant-typ"/>
</dbReference>
<evidence type="ECO:0000256" key="10">
    <source>
        <dbReference type="ARBA" id="ARBA00023180"/>
    </source>
</evidence>
<dbReference type="FunFam" id="3.80.10.10:FF:000095">
    <property type="entry name" value="LRR receptor-like serine/threonine-protein kinase GSO1"/>
    <property type="match status" value="1"/>
</dbReference>
<keyword evidence="6 11" id="KW-0732">Signal</keyword>
<protein>
    <recommendedName>
        <fullName evidence="16">Leucine-rich repeat-containing N-terminal plant-type domain-containing protein</fullName>
    </recommendedName>
</protein>
<dbReference type="InterPro" id="IPR032675">
    <property type="entry name" value="LRR_dom_sf"/>
</dbReference>
<feature type="chain" id="PRO_5029853935" description="Leucine-rich repeat-containing N-terminal plant-type domain-containing protein" evidence="11">
    <location>
        <begin position="32"/>
        <end position="661"/>
    </location>
</feature>
<keyword evidence="5" id="KW-0812">Transmembrane</keyword>
<dbReference type="InterPro" id="IPR046956">
    <property type="entry name" value="RLP23-like"/>
</dbReference>
<keyword evidence="8" id="KW-1133">Transmembrane helix</keyword>
<evidence type="ECO:0000256" key="6">
    <source>
        <dbReference type="ARBA" id="ARBA00022729"/>
    </source>
</evidence>
<accession>A0A7N0TZ68</accession>
<keyword evidence="15" id="KW-1185">Reference proteome</keyword>
<feature type="domain" description="Disease resistance R13L4/SHOC-2-like LRR" evidence="13">
    <location>
        <begin position="106"/>
        <end position="272"/>
    </location>
</feature>
<feature type="domain" description="Leucine-rich repeat-containing N-terminal plant-type" evidence="12">
    <location>
        <begin position="43"/>
        <end position="81"/>
    </location>
</feature>
<evidence type="ECO:0000256" key="9">
    <source>
        <dbReference type="ARBA" id="ARBA00023136"/>
    </source>
</evidence>
<evidence type="ECO:0000259" key="12">
    <source>
        <dbReference type="Pfam" id="PF08263"/>
    </source>
</evidence>
<dbReference type="AlphaFoldDB" id="A0A7N0TZ68"/>
<dbReference type="EnsemblPlants" id="Kaladp0048s0192.1.v1.1">
    <property type="protein sequence ID" value="Kaladp0048s0192.1.v1.1.CDS.1"/>
    <property type="gene ID" value="Kaladp0048s0192.v1.1"/>
</dbReference>
<comment type="similarity">
    <text evidence="2">Belongs to the RLP family.</text>
</comment>
<evidence type="ECO:0000256" key="4">
    <source>
        <dbReference type="ARBA" id="ARBA00022614"/>
    </source>
</evidence>
<sequence length="661" mass="73898">MTLQLKLNHLHLYLALLSLLAFCSIISRSSTEFDFNPGVGCIEHERRALLQIKAAFTDPAGHLSSWTGQDCCTNWAGVTCSNKTGNVEELDLRSYYSYTPATVLTGDLSSSIADLKHLTHLNLAYIDFQNKAIPDFIGSMERLTYLDMSCSLFGGVIPPQFGNLRNLVELRLDYYYCTAAYHILELSWLSGLSSLQHLLITNVNLSLTSEQWLRSVNMLANLKSLKITGCELAYLPQTLPFVNLTSLTYLDLSYNKFNSLVPTWLSNVSSLEDIYLTGSWLIGRIPSLAFKNMCSLQTIMLTFNLLEGGLVELIDTLVDCSNSSIQQLFVSYNQLHDYIPDSLGRLRSLLFIDLSSNNLFGSIPTSIGNLAKLRTFVLMGNLMNGTIPESLGQLKVLEGLWITDNQLHGVIRDVHLSGLVNLQSLYLSSSNKSLVVDISEDWSPPFNLMTLHISDCQLGPSFPAWIATQTNLEYLFLKNTALSGKVPDWIWKLSMQLKSFDLSENQLQGNLPSMLTLSDPNGNMYYNRFKGMLPRLSNLIKFSLKNNQLTGVISTDLLGQLPNLTALDLSGNMLSGYIPRKWDAMHYLEYVDFSRNNLLGEVPEALCQLPSLRWLQLSNNDLYGEPCNCVTTFPLLQSIDLGENGFSGNVPKWSGDNLEEI</sequence>
<evidence type="ECO:0000256" key="3">
    <source>
        <dbReference type="ARBA" id="ARBA00022475"/>
    </source>
</evidence>
<dbReference type="InterPro" id="IPR055414">
    <property type="entry name" value="LRR_R13L4/SHOC2-like"/>
</dbReference>
<evidence type="ECO:0000256" key="5">
    <source>
        <dbReference type="ARBA" id="ARBA00022692"/>
    </source>
</evidence>
<dbReference type="PANTHER" id="PTHR48063">
    <property type="entry name" value="LRR RECEPTOR-LIKE KINASE"/>
    <property type="match status" value="1"/>
</dbReference>
<dbReference type="PANTHER" id="PTHR48063:SF29">
    <property type="entry name" value="LRR RECEPTOR-LIKE KINASE FAMILY PROTEIN"/>
    <property type="match status" value="1"/>
</dbReference>
<keyword evidence="4" id="KW-0433">Leucine-rich repeat</keyword>
<comment type="subcellular location">
    <subcellularLocation>
        <location evidence="1">Cell membrane</location>
        <topology evidence="1">Single-pass type I membrane protein</topology>
    </subcellularLocation>
</comment>
<dbReference type="InterPro" id="IPR003591">
    <property type="entry name" value="Leu-rich_rpt_typical-subtyp"/>
</dbReference>
<dbReference type="Gramene" id="Kaladp0048s0192.1.v1.1">
    <property type="protein sequence ID" value="Kaladp0048s0192.1.v1.1.CDS.1"/>
    <property type="gene ID" value="Kaladp0048s0192.v1.1"/>
</dbReference>
<evidence type="ECO:0000256" key="8">
    <source>
        <dbReference type="ARBA" id="ARBA00022989"/>
    </source>
</evidence>
<dbReference type="SUPFAM" id="SSF52047">
    <property type="entry name" value="RNI-like"/>
    <property type="match status" value="2"/>
</dbReference>
<evidence type="ECO:0000256" key="7">
    <source>
        <dbReference type="ARBA" id="ARBA00022737"/>
    </source>
</evidence>
<dbReference type="Pfam" id="PF08263">
    <property type="entry name" value="LRRNT_2"/>
    <property type="match status" value="1"/>
</dbReference>
<keyword evidence="7" id="KW-0677">Repeat</keyword>
<dbReference type="FunFam" id="3.80.10.10:FF:000383">
    <property type="entry name" value="Leucine-rich repeat receptor protein kinase EMS1"/>
    <property type="match status" value="1"/>
</dbReference>
<proteinExistence type="inferred from homology"/>
<dbReference type="Proteomes" id="UP000594263">
    <property type="component" value="Unplaced"/>
</dbReference>
<dbReference type="Pfam" id="PF23598">
    <property type="entry name" value="LRR_14"/>
    <property type="match status" value="2"/>
</dbReference>
<dbReference type="Pfam" id="PF00560">
    <property type="entry name" value="LRR_1"/>
    <property type="match status" value="3"/>
</dbReference>
<dbReference type="InterPro" id="IPR001611">
    <property type="entry name" value="Leu-rich_rpt"/>
</dbReference>
<dbReference type="SMART" id="SM00369">
    <property type="entry name" value="LRR_TYP"/>
    <property type="match status" value="6"/>
</dbReference>
<evidence type="ECO:0000313" key="15">
    <source>
        <dbReference type="Proteomes" id="UP000594263"/>
    </source>
</evidence>
<evidence type="ECO:0000313" key="14">
    <source>
        <dbReference type="EnsemblPlants" id="Kaladp0048s0192.1.v1.1.CDS.1"/>
    </source>
</evidence>
<evidence type="ECO:0000256" key="1">
    <source>
        <dbReference type="ARBA" id="ARBA00004251"/>
    </source>
</evidence>
<dbReference type="OMA" id="TGCELAY"/>
<evidence type="ECO:0000256" key="2">
    <source>
        <dbReference type="ARBA" id="ARBA00009592"/>
    </source>
</evidence>
<keyword evidence="9" id="KW-0472">Membrane</keyword>
<name>A0A7N0TZ68_KALFE</name>
<feature type="domain" description="Disease resistance R13L4/SHOC-2-like LRR" evidence="13">
    <location>
        <begin position="325"/>
        <end position="478"/>
    </location>
</feature>
<evidence type="ECO:0000256" key="11">
    <source>
        <dbReference type="SAM" id="SignalP"/>
    </source>
</evidence>
<dbReference type="GO" id="GO:0005886">
    <property type="term" value="C:plasma membrane"/>
    <property type="evidence" value="ECO:0007669"/>
    <property type="project" value="UniProtKB-SubCell"/>
</dbReference>
<feature type="signal peptide" evidence="11">
    <location>
        <begin position="1"/>
        <end position="31"/>
    </location>
</feature>
<reference evidence="14" key="1">
    <citation type="submission" date="2021-01" db="UniProtKB">
        <authorList>
            <consortium name="EnsemblPlants"/>
        </authorList>
    </citation>
    <scope>IDENTIFICATION</scope>
</reference>
<evidence type="ECO:0008006" key="16">
    <source>
        <dbReference type="Google" id="ProtNLM"/>
    </source>
</evidence>
<organism evidence="14 15">
    <name type="scientific">Kalanchoe fedtschenkoi</name>
    <name type="common">Lavender scallops</name>
    <name type="synonym">South American air plant</name>
    <dbReference type="NCBI Taxonomy" id="63787"/>
    <lineage>
        <taxon>Eukaryota</taxon>
        <taxon>Viridiplantae</taxon>
        <taxon>Streptophyta</taxon>
        <taxon>Embryophyta</taxon>
        <taxon>Tracheophyta</taxon>
        <taxon>Spermatophyta</taxon>
        <taxon>Magnoliopsida</taxon>
        <taxon>eudicotyledons</taxon>
        <taxon>Gunneridae</taxon>
        <taxon>Pentapetalae</taxon>
        <taxon>Saxifragales</taxon>
        <taxon>Crassulaceae</taxon>
        <taxon>Kalanchoe</taxon>
    </lineage>
</organism>
<keyword evidence="3" id="KW-1003">Cell membrane</keyword>
<keyword evidence="10" id="KW-0325">Glycoprotein</keyword>